<accession>A0ABW7ABT4</accession>
<comment type="caution">
    <text evidence="1">The sequence shown here is derived from an EMBL/GenBank/DDBJ whole genome shotgun (WGS) entry which is preliminary data.</text>
</comment>
<sequence length="671" mass="72353">MCDDPLLPDTVARALAGYRSLRDAHDVRWGEPPLAYVVQAWATVFLDGRYDYWKAALRQLAERHPGVPVRELGDRLGEVDPDRVVRDALGGDVLDNLAALRLTPEGFALEADTRVVLDDSPFRTALLLDSGRDEAVTVVVDGTAYEVPARGAKVVEVARDVSVGGLAVDLSPLCRRAAAAAVRVRAGFPCRWSVIGANGQGWYPEGAPRKVDAHRRPYFHGDDLVIEVPAEPVTVSVGRGMEYTSSEVVLTPEAGAETLVEVAPERLYDAAARAWYGGDLHVHLNWMGEEPAAPALAAAAQHGEDLHVLNLVAGNVASERVYDVEALAHWAGKDLPWSDDRHLARLGVEYRNDLIGHLTAFGLRELPRRYHTGFLGTADWPPNAAACEELRAAGGVTGYGHPFHVAFADDDPPDVVLDHGRDCSAREIVADAALGLIDTLDVLNHSSIAATAAVYRRLIGAGNRLTVTAGTDAVLSFCRRGTASSPPGWERVYANVAGPLTAESFAEAILLGRTFATTGPWLELTVNGHGPGDTLELAPGQRVEIVVSSIGPEVESLEIRTAEGVLAQGPPGRLAASMVTSEPTYVVAVASGGPHPRTFHRAGAYAHTSPVYVDVAGGHVAREADVRWCLAWLDRLEAVLREFGTFESAEQLDDHLELYERARHVYRRRLT</sequence>
<keyword evidence="2" id="KW-1185">Reference proteome</keyword>
<dbReference type="EMBL" id="JBICRM010000008">
    <property type="protein sequence ID" value="MFG1704579.1"/>
    <property type="molecule type" value="Genomic_DNA"/>
</dbReference>
<evidence type="ECO:0000313" key="1">
    <source>
        <dbReference type="EMBL" id="MFG1704579.1"/>
    </source>
</evidence>
<dbReference type="RefSeq" id="WP_393165752.1">
    <property type="nucleotide sequence ID" value="NZ_JBICRM010000008.1"/>
</dbReference>
<dbReference type="InterPro" id="IPR016195">
    <property type="entry name" value="Pol/histidinol_Pase-like"/>
</dbReference>
<dbReference type="Proteomes" id="UP001603978">
    <property type="component" value="Unassembled WGS sequence"/>
</dbReference>
<dbReference type="Gene3D" id="3.20.20.140">
    <property type="entry name" value="Metal-dependent hydrolases"/>
    <property type="match status" value="1"/>
</dbReference>
<protein>
    <submittedName>
        <fullName evidence="1">CehA/McbA family metallohydrolase</fullName>
    </submittedName>
</protein>
<organism evidence="1 2">
    <name type="scientific">Nonomuraea marmarensis</name>
    <dbReference type="NCBI Taxonomy" id="3351344"/>
    <lineage>
        <taxon>Bacteria</taxon>
        <taxon>Bacillati</taxon>
        <taxon>Actinomycetota</taxon>
        <taxon>Actinomycetes</taxon>
        <taxon>Streptosporangiales</taxon>
        <taxon>Streptosporangiaceae</taxon>
        <taxon>Nonomuraea</taxon>
    </lineage>
</organism>
<name>A0ABW7ABT4_9ACTN</name>
<dbReference type="SUPFAM" id="SSF89550">
    <property type="entry name" value="PHP domain-like"/>
    <property type="match status" value="1"/>
</dbReference>
<proteinExistence type="predicted"/>
<evidence type="ECO:0000313" key="2">
    <source>
        <dbReference type="Proteomes" id="UP001603978"/>
    </source>
</evidence>
<dbReference type="NCBIfam" id="NF038032">
    <property type="entry name" value="CehA_McbA_metalo"/>
    <property type="match status" value="1"/>
</dbReference>
<gene>
    <name evidence="1" type="ORF">ACFLIM_15415</name>
</gene>
<reference evidence="1 2" key="1">
    <citation type="submission" date="2024-10" db="EMBL/GenBank/DDBJ databases">
        <authorList>
            <person name="Topkara A.R."/>
            <person name="Saygin H."/>
        </authorList>
    </citation>
    <scope>NUCLEOTIDE SEQUENCE [LARGE SCALE GENOMIC DNA]</scope>
    <source>
        <strain evidence="1 2">M3C6</strain>
    </source>
</reference>